<dbReference type="SFLD" id="SFLDG01135">
    <property type="entry name" value="C1.5.6:_HAD__Beta-PGM__Phospha"/>
    <property type="match status" value="1"/>
</dbReference>
<keyword evidence="2" id="KW-1185">Reference proteome</keyword>
<dbReference type="GO" id="GO:0005829">
    <property type="term" value="C:cytosol"/>
    <property type="evidence" value="ECO:0007669"/>
    <property type="project" value="TreeGrafter"/>
</dbReference>
<accession>A0A3L9DSC7</accession>
<dbReference type="InterPro" id="IPR050155">
    <property type="entry name" value="HAD-like_hydrolase_sf"/>
</dbReference>
<dbReference type="SFLD" id="SFLDS00003">
    <property type="entry name" value="Haloacid_Dehalogenase"/>
    <property type="match status" value="1"/>
</dbReference>
<dbReference type="RefSeq" id="WP_121835339.1">
    <property type="nucleotide sequence ID" value="NZ_CP163513.1"/>
</dbReference>
<dbReference type="Proteomes" id="UP000279194">
    <property type="component" value="Unassembled WGS sequence"/>
</dbReference>
<reference evidence="1 2" key="1">
    <citation type="submission" date="2018-10" db="EMBL/GenBank/DDBJ databases">
        <title>Streptococcus hillyeri sp. nov., isolated from equine tracheal sample.</title>
        <authorList>
            <person name="Macfadyen A.C."/>
            <person name="Waller A."/>
            <person name="Paterson G.K."/>
        </authorList>
    </citation>
    <scope>NUCLEOTIDE SEQUENCE [LARGE SCALE GENOMIC DNA]</scope>
    <source>
        <strain evidence="1 2">28462</strain>
    </source>
</reference>
<dbReference type="NCBIfam" id="TIGR01549">
    <property type="entry name" value="HAD-SF-IA-v1"/>
    <property type="match status" value="1"/>
</dbReference>
<dbReference type="InterPro" id="IPR036412">
    <property type="entry name" value="HAD-like_sf"/>
</dbReference>
<sequence>MKSILFDLDGTLVDSSIGIKNAFAYTFEKLALPCPEPEILRTFIGPPLEDSFTLYVEDVNSAVRIYREYYQKFGVFEVELYPNIEQLLKDLVANNYKLYITSSKNEPMIHVMLKHLKIDKYFTRIYGHTPKQLNKTEVIKACLSSEPMAANDAMIIGDTKFDIIGGKNNNIKTIGVTWGFGLESELLLAGADNICFSPSEIIKAIETV</sequence>
<dbReference type="InterPro" id="IPR006439">
    <property type="entry name" value="HAD-SF_hydro_IA"/>
</dbReference>
<dbReference type="GO" id="GO:0004713">
    <property type="term" value="F:protein tyrosine kinase activity"/>
    <property type="evidence" value="ECO:0007669"/>
    <property type="project" value="TreeGrafter"/>
</dbReference>
<dbReference type="InterPro" id="IPR023198">
    <property type="entry name" value="PGP-like_dom2"/>
</dbReference>
<dbReference type="Gene3D" id="1.10.150.240">
    <property type="entry name" value="Putative phosphatase, domain 2"/>
    <property type="match status" value="1"/>
</dbReference>
<proteinExistence type="predicted"/>
<organism evidence="1 2">
    <name type="scientific">Streptococcus hillyeri</name>
    <dbReference type="NCBI Taxonomy" id="2282420"/>
    <lineage>
        <taxon>Bacteria</taxon>
        <taxon>Bacillati</taxon>
        <taxon>Bacillota</taxon>
        <taxon>Bacilli</taxon>
        <taxon>Lactobacillales</taxon>
        <taxon>Streptococcaceae</taxon>
        <taxon>Streptococcus</taxon>
    </lineage>
</organism>
<dbReference type="PANTHER" id="PTHR43434">
    <property type="entry name" value="PHOSPHOGLYCOLATE PHOSPHATASE"/>
    <property type="match status" value="1"/>
</dbReference>
<name>A0A3L9DSC7_9STRE</name>
<dbReference type="OrthoDB" id="9792518at2"/>
<dbReference type="SFLD" id="SFLDG01129">
    <property type="entry name" value="C1.5:_HAD__Beta-PGM__Phosphata"/>
    <property type="match status" value="1"/>
</dbReference>
<protein>
    <submittedName>
        <fullName evidence="1">HAD family hydrolase</fullName>
    </submittedName>
</protein>
<dbReference type="InterPro" id="IPR041492">
    <property type="entry name" value="HAD_2"/>
</dbReference>
<evidence type="ECO:0000313" key="1">
    <source>
        <dbReference type="EMBL" id="RLY03424.1"/>
    </source>
</evidence>
<evidence type="ECO:0000313" key="2">
    <source>
        <dbReference type="Proteomes" id="UP000279194"/>
    </source>
</evidence>
<dbReference type="SUPFAM" id="SSF56784">
    <property type="entry name" value="HAD-like"/>
    <property type="match status" value="1"/>
</dbReference>
<dbReference type="GO" id="GO:0016787">
    <property type="term" value="F:hydrolase activity"/>
    <property type="evidence" value="ECO:0007669"/>
    <property type="project" value="UniProtKB-KW"/>
</dbReference>
<dbReference type="EMBL" id="RCVM01000008">
    <property type="protein sequence ID" value="RLY03424.1"/>
    <property type="molecule type" value="Genomic_DNA"/>
</dbReference>
<keyword evidence="1" id="KW-0378">Hydrolase</keyword>
<gene>
    <name evidence="1" type="ORF">EAF07_05205</name>
</gene>
<dbReference type="Pfam" id="PF13419">
    <property type="entry name" value="HAD_2"/>
    <property type="match status" value="1"/>
</dbReference>
<dbReference type="PANTHER" id="PTHR43434:SF20">
    <property type="entry name" value="5'-NUCLEOTIDASE"/>
    <property type="match status" value="1"/>
</dbReference>
<dbReference type="AlphaFoldDB" id="A0A3L9DSC7"/>
<dbReference type="Gene3D" id="3.40.50.1000">
    <property type="entry name" value="HAD superfamily/HAD-like"/>
    <property type="match status" value="1"/>
</dbReference>
<comment type="caution">
    <text evidence="1">The sequence shown here is derived from an EMBL/GenBank/DDBJ whole genome shotgun (WGS) entry which is preliminary data.</text>
</comment>
<dbReference type="InterPro" id="IPR023214">
    <property type="entry name" value="HAD_sf"/>
</dbReference>